<evidence type="ECO:0000313" key="2">
    <source>
        <dbReference type="Proteomes" id="UP000018817"/>
    </source>
</evidence>
<dbReference type="Proteomes" id="UP000018817">
    <property type="component" value="Unassembled WGS sequence"/>
</dbReference>
<sequence length="57" mass="6114">MTLLRGTLHVTTCTGPSFKWLGNSVVTTVPKMTAEALTTVKATSTSMETLDDIVIED</sequence>
<dbReference type="AlphaFoldDB" id="W2QW51"/>
<dbReference type="VEuPathDB" id="FungiDB:PPTG_21644"/>
<proteinExistence type="predicted"/>
<reference evidence="2" key="1">
    <citation type="submission" date="2011-12" db="EMBL/GenBank/DDBJ databases">
        <authorList>
            <consortium name="The Broad Institute Genome Sequencing Platform"/>
            <person name="Russ C."/>
            <person name="Tyler B."/>
            <person name="Panabieres F."/>
            <person name="Shan W."/>
            <person name="Tripathy S."/>
            <person name="Grunwald N."/>
            <person name="Machado M."/>
            <person name="Young S.K."/>
            <person name="Zeng Q."/>
            <person name="Gargeya S."/>
            <person name="Fitzgerald M."/>
            <person name="Haas B."/>
            <person name="Abouelleil A."/>
            <person name="Alvarado L."/>
            <person name="Arachchi H.M."/>
            <person name="Berlin A."/>
            <person name="Chapman S.B."/>
            <person name="Gearin G."/>
            <person name="Goldberg J."/>
            <person name="Griggs A."/>
            <person name="Gujja S."/>
            <person name="Hansen M."/>
            <person name="Heiman D."/>
            <person name="Howarth C."/>
            <person name="Larimer J."/>
            <person name="Lui A."/>
            <person name="MacDonald P.J.P."/>
            <person name="McCowen C."/>
            <person name="Montmayeur A."/>
            <person name="Murphy C."/>
            <person name="Neiman D."/>
            <person name="Pearson M."/>
            <person name="Priest M."/>
            <person name="Roberts A."/>
            <person name="Saif S."/>
            <person name="Shea T."/>
            <person name="Sisk P."/>
            <person name="Stolte C."/>
            <person name="Sykes S."/>
            <person name="Wortman J."/>
            <person name="Nusbaum C."/>
            <person name="Birren B."/>
        </authorList>
    </citation>
    <scope>NUCLEOTIDE SEQUENCE [LARGE SCALE GENOMIC DNA]</scope>
    <source>
        <strain evidence="2">INRA-310</strain>
    </source>
</reference>
<dbReference type="RefSeq" id="XP_008897523.1">
    <property type="nucleotide sequence ID" value="XM_008899275.1"/>
</dbReference>
<dbReference type="GeneID" id="20190243"/>
<reference evidence="1 2" key="2">
    <citation type="submission" date="2013-11" db="EMBL/GenBank/DDBJ databases">
        <title>The Genome Sequence of Phytophthora parasitica INRA-310.</title>
        <authorList>
            <consortium name="The Broad Institute Genomics Platform"/>
            <person name="Russ C."/>
            <person name="Tyler B."/>
            <person name="Panabieres F."/>
            <person name="Shan W."/>
            <person name="Tripathy S."/>
            <person name="Grunwald N."/>
            <person name="Machado M."/>
            <person name="Johnson C.S."/>
            <person name="Arredondo F."/>
            <person name="Hong C."/>
            <person name="Coffey M."/>
            <person name="Young S.K."/>
            <person name="Zeng Q."/>
            <person name="Gargeya S."/>
            <person name="Fitzgerald M."/>
            <person name="Abouelleil A."/>
            <person name="Alvarado L."/>
            <person name="Chapman S.B."/>
            <person name="Gainer-Dewar J."/>
            <person name="Goldberg J."/>
            <person name="Griggs A."/>
            <person name="Gujja S."/>
            <person name="Hansen M."/>
            <person name="Howarth C."/>
            <person name="Imamovic A."/>
            <person name="Ireland A."/>
            <person name="Larimer J."/>
            <person name="McCowan C."/>
            <person name="Murphy C."/>
            <person name="Pearson M."/>
            <person name="Poon T.W."/>
            <person name="Priest M."/>
            <person name="Roberts A."/>
            <person name="Saif S."/>
            <person name="Shea T."/>
            <person name="Sykes S."/>
            <person name="Wortman J."/>
            <person name="Nusbaum C."/>
            <person name="Birren B."/>
        </authorList>
    </citation>
    <scope>NUCLEOTIDE SEQUENCE [LARGE SCALE GENOMIC DNA]</scope>
    <source>
        <strain evidence="1 2">INRA-310</strain>
    </source>
</reference>
<dbReference type="EMBL" id="KI669567">
    <property type="protein sequence ID" value="ETN17343.1"/>
    <property type="molecule type" value="Genomic_DNA"/>
</dbReference>
<evidence type="ECO:0000313" key="1">
    <source>
        <dbReference type="EMBL" id="ETN17343.1"/>
    </source>
</evidence>
<name>W2QW51_PHYN3</name>
<protein>
    <submittedName>
        <fullName evidence="1">Uncharacterized protein</fullName>
    </submittedName>
</protein>
<organism evidence="1 2">
    <name type="scientific">Phytophthora nicotianae (strain INRA-310)</name>
    <name type="common">Phytophthora parasitica</name>
    <dbReference type="NCBI Taxonomy" id="761204"/>
    <lineage>
        <taxon>Eukaryota</taxon>
        <taxon>Sar</taxon>
        <taxon>Stramenopiles</taxon>
        <taxon>Oomycota</taxon>
        <taxon>Peronosporomycetes</taxon>
        <taxon>Peronosporales</taxon>
        <taxon>Peronosporaceae</taxon>
        <taxon>Phytophthora</taxon>
    </lineage>
</organism>
<gene>
    <name evidence="1" type="ORF">PPTG_21644</name>
</gene>
<accession>W2QW51</accession>